<dbReference type="STRING" id="48269.A0A183MR14"/>
<evidence type="ECO:0000313" key="3">
    <source>
        <dbReference type="Proteomes" id="UP000277204"/>
    </source>
</evidence>
<proteinExistence type="predicted"/>
<dbReference type="Pfam" id="PF07713">
    <property type="entry name" value="DUF1604"/>
    <property type="match status" value="1"/>
</dbReference>
<dbReference type="GO" id="GO:0003723">
    <property type="term" value="F:RNA binding"/>
    <property type="evidence" value="ECO:0007669"/>
    <property type="project" value="TreeGrafter"/>
</dbReference>
<protein>
    <submittedName>
        <fullName evidence="2">Uncharacterized protein</fullName>
    </submittedName>
</protein>
<dbReference type="EMBL" id="UZAI01017671">
    <property type="protein sequence ID" value="VDP28080.1"/>
    <property type="molecule type" value="Genomic_DNA"/>
</dbReference>
<keyword evidence="3" id="KW-1185">Reference proteome</keyword>
<feature type="region of interest" description="Disordered" evidence="1">
    <location>
        <begin position="1"/>
        <end position="43"/>
    </location>
</feature>
<feature type="compositionally biased region" description="Basic residues" evidence="1">
    <location>
        <begin position="29"/>
        <end position="38"/>
    </location>
</feature>
<dbReference type="PANTHER" id="PTHR13384">
    <property type="entry name" value="G PATCH DOMAIN-CONTAINING PROTEIN 1"/>
    <property type="match status" value="1"/>
</dbReference>
<dbReference type="PANTHER" id="PTHR13384:SF19">
    <property type="entry name" value="G PATCH DOMAIN-CONTAINING PROTEIN 1"/>
    <property type="match status" value="1"/>
</dbReference>
<dbReference type="Proteomes" id="UP000277204">
    <property type="component" value="Unassembled WGS sequence"/>
</dbReference>
<accession>A0A183MR14</accession>
<name>A0A183MR14_9TREM</name>
<organism evidence="2 3">
    <name type="scientific">Schistosoma margrebowiei</name>
    <dbReference type="NCBI Taxonomy" id="48269"/>
    <lineage>
        <taxon>Eukaryota</taxon>
        <taxon>Metazoa</taxon>
        <taxon>Spiralia</taxon>
        <taxon>Lophotrochozoa</taxon>
        <taxon>Platyhelminthes</taxon>
        <taxon>Trematoda</taxon>
        <taxon>Digenea</taxon>
        <taxon>Strigeidida</taxon>
        <taxon>Schistosomatoidea</taxon>
        <taxon>Schistosomatidae</taxon>
        <taxon>Schistosoma</taxon>
    </lineage>
</organism>
<reference evidence="2 3" key="1">
    <citation type="submission" date="2018-11" db="EMBL/GenBank/DDBJ databases">
        <authorList>
            <consortium name="Pathogen Informatics"/>
        </authorList>
    </citation>
    <scope>NUCLEOTIDE SEQUENCE [LARGE SCALE GENOMIC DNA]</scope>
    <source>
        <strain evidence="2 3">Zambia</strain>
    </source>
</reference>
<dbReference type="GO" id="GO:0006397">
    <property type="term" value="P:mRNA processing"/>
    <property type="evidence" value="ECO:0007669"/>
    <property type="project" value="InterPro"/>
</dbReference>
<sequence length="109" mass="12416">MSSPVDPEEYSFVAYGDPFSDDEDGFKPKSFHSSRKNRQRDLDEKFAQHPEDFMDDEDFGEFGIAPRRIRPTHEFDDTHVRDTLQLALGDQSVIPQAGSLLKGLIVATR</sequence>
<dbReference type="GO" id="GO:0005634">
    <property type="term" value="C:nucleus"/>
    <property type="evidence" value="ECO:0007669"/>
    <property type="project" value="TreeGrafter"/>
</dbReference>
<dbReference type="InterPro" id="IPR011666">
    <property type="entry name" value="DUF1604"/>
</dbReference>
<gene>
    <name evidence="2" type="ORF">SMRZ_LOCUS18489</name>
</gene>
<evidence type="ECO:0000313" key="2">
    <source>
        <dbReference type="EMBL" id="VDP28080.1"/>
    </source>
</evidence>
<dbReference type="AlphaFoldDB" id="A0A183MR14"/>
<evidence type="ECO:0000256" key="1">
    <source>
        <dbReference type="SAM" id="MobiDB-lite"/>
    </source>
</evidence>